<evidence type="ECO:0000256" key="1">
    <source>
        <dbReference type="SAM" id="MobiDB-lite"/>
    </source>
</evidence>
<gene>
    <name evidence="3" type="ORF">KHQ06_20945</name>
</gene>
<feature type="compositionally biased region" description="Low complexity" evidence="1">
    <location>
        <begin position="217"/>
        <end position="226"/>
    </location>
</feature>
<dbReference type="PROSITE" id="PS51186">
    <property type="entry name" value="GNAT"/>
    <property type="match status" value="1"/>
</dbReference>
<dbReference type="Gene3D" id="3.40.630.30">
    <property type="match status" value="2"/>
</dbReference>
<evidence type="ECO:0000313" key="3">
    <source>
        <dbReference type="EMBL" id="QVI18958.1"/>
    </source>
</evidence>
<dbReference type="EMBL" id="CP074371">
    <property type="protein sequence ID" value="QVI18958.1"/>
    <property type="molecule type" value="Genomic_DNA"/>
</dbReference>
<dbReference type="PANTHER" id="PTHR43441:SF2">
    <property type="entry name" value="FAMILY ACETYLTRANSFERASE, PUTATIVE (AFU_ORTHOLOGUE AFUA_7G00850)-RELATED"/>
    <property type="match status" value="1"/>
</dbReference>
<dbReference type="InterPro" id="IPR000182">
    <property type="entry name" value="GNAT_dom"/>
</dbReference>
<proteinExistence type="predicted"/>
<sequence length="441" mass="47556">MRGTPTALRLGPARLHGSTLLLRLPRYSDFPQWRELRLRDRACLEPFWHTSALSWAERHTEKAWVRECLEAATNARTGRRIATVIEIDGRFAGQVEIGNIDVRARQGEMGIWIDARLGRHGFGGIAAGLILDFAFDALGLERVNAPISPGNAAATSGAVQIGFVREGRMRLHFDVGGARADHDLWSMTRAEIPPKGFTEMWLERTLQHRIAPPPPAGSTTTPGASTEVSKDDHIPDTATVFGVLARYRCGQLWRAARQLLPARPVLLRLPGHDRVVLRSARPADGAARTAAVRNAGPLPADGIGSSGTAWLREIALSAAGVRSPAGLLFVLDAAGVYAGTARLFDLDLFDRNARIQLWADPARAGDDVRTAATRALLTYAFEQLGLFRVYTAVAAGDTASAAVAAAAGLHQEGTMRSYTGLDGQRGDHELWAITAGGDQHA</sequence>
<feature type="region of interest" description="Disordered" evidence="1">
    <location>
        <begin position="210"/>
        <end position="232"/>
    </location>
</feature>
<organism evidence="3 4">
    <name type="scientific">Nocardia tengchongensis</name>
    <dbReference type="NCBI Taxonomy" id="2055889"/>
    <lineage>
        <taxon>Bacteria</taxon>
        <taxon>Bacillati</taxon>
        <taxon>Actinomycetota</taxon>
        <taxon>Actinomycetes</taxon>
        <taxon>Mycobacteriales</taxon>
        <taxon>Nocardiaceae</taxon>
        <taxon>Nocardia</taxon>
    </lineage>
</organism>
<protein>
    <submittedName>
        <fullName evidence="3">GNAT family N-acetyltransferase</fullName>
    </submittedName>
</protein>
<dbReference type="Pfam" id="PF13302">
    <property type="entry name" value="Acetyltransf_3"/>
    <property type="match status" value="2"/>
</dbReference>
<dbReference type="InterPro" id="IPR051908">
    <property type="entry name" value="Ribosomal_N-acetyltransferase"/>
</dbReference>
<reference evidence="3 4" key="1">
    <citation type="submission" date="2021-04" db="EMBL/GenBank/DDBJ databases">
        <title>Nocardia tengchongensis.</title>
        <authorList>
            <person name="Zhuang k."/>
            <person name="Ran Y."/>
            <person name="Li W."/>
        </authorList>
    </citation>
    <scope>NUCLEOTIDE SEQUENCE [LARGE SCALE GENOMIC DNA]</scope>
    <source>
        <strain evidence="3 4">CFH S0057</strain>
    </source>
</reference>
<evidence type="ECO:0000313" key="4">
    <source>
        <dbReference type="Proteomes" id="UP000683310"/>
    </source>
</evidence>
<dbReference type="InterPro" id="IPR016181">
    <property type="entry name" value="Acyl_CoA_acyltransferase"/>
</dbReference>
<dbReference type="Proteomes" id="UP000683310">
    <property type="component" value="Chromosome"/>
</dbReference>
<evidence type="ECO:0000259" key="2">
    <source>
        <dbReference type="PROSITE" id="PS51186"/>
    </source>
</evidence>
<name>A0ABX8CG66_9NOCA</name>
<accession>A0ABX8CG66</accession>
<dbReference type="PANTHER" id="PTHR43441">
    <property type="entry name" value="RIBOSOMAL-PROTEIN-SERINE ACETYLTRANSFERASE"/>
    <property type="match status" value="1"/>
</dbReference>
<dbReference type="SUPFAM" id="SSF55729">
    <property type="entry name" value="Acyl-CoA N-acyltransferases (Nat)"/>
    <property type="match status" value="2"/>
</dbReference>
<feature type="domain" description="N-acetyltransferase" evidence="2">
    <location>
        <begin position="20"/>
        <end position="190"/>
    </location>
</feature>
<keyword evidence="4" id="KW-1185">Reference proteome</keyword>